<evidence type="ECO:0000259" key="10">
    <source>
        <dbReference type="PROSITE" id="PS51352"/>
    </source>
</evidence>
<dbReference type="InterPro" id="IPR013740">
    <property type="entry name" value="Redoxin"/>
</dbReference>
<evidence type="ECO:0000256" key="6">
    <source>
        <dbReference type="ARBA" id="ARBA00023002"/>
    </source>
</evidence>
<feature type="active site" description="Cysteine sulfenic acid (-SOH) intermediate" evidence="8">
    <location>
        <position position="51"/>
    </location>
</feature>
<keyword evidence="6 9" id="KW-0560">Oxidoreductase</keyword>
<evidence type="ECO:0000256" key="7">
    <source>
        <dbReference type="ARBA" id="ARBA00023284"/>
    </source>
</evidence>
<comment type="similarity">
    <text evidence="2 9">Belongs to the peroxiredoxin family. Prx5 subfamily.</text>
</comment>
<dbReference type="GO" id="GO:0004601">
    <property type="term" value="F:peroxidase activity"/>
    <property type="evidence" value="ECO:0007669"/>
    <property type="project" value="UniProtKB-KW"/>
</dbReference>
<evidence type="ECO:0000256" key="9">
    <source>
        <dbReference type="RuleBase" id="RU366011"/>
    </source>
</evidence>
<evidence type="ECO:0000256" key="5">
    <source>
        <dbReference type="ARBA" id="ARBA00022862"/>
    </source>
</evidence>
<dbReference type="EC" id="1.11.1.25" evidence="3 9"/>
<name>A0ABD1YH77_9MARC</name>
<keyword evidence="5 9" id="KW-0049">Antioxidant</keyword>
<protein>
    <recommendedName>
        <fullName evidence="3 9">Glutaredoxin-dependent peroxiredoxin</fullName>
        <ecNumber evidence="3 9">1.11.1.25</ecNumber>
    </recommendedName>
</protein>
<dbReference type="InterPro" id="IPR036249">
    <property type="entry name" value="Thioredoxin-like_sf"/>
</dbReference>
<sequence length="168" mass="18254">MAPISDLDELPDGQLLYIDCEGTLQKVGIHAACVGKKVVIFGVPGAFTPTCSLKHVPGFLERGPELKQLGVAHIFCIAVNDPFVVKEWAKTYSEQNSGTVQFLADGSAIYTKALGMEFDLTDKGLGMRSRRYALYVDNLVVKKANIEEGGKFEVSTADEMLKAAMSCF</sequence>
<dbReference type="PROSITE" id="PS51352">
    <property type="entry name" value="THIOREDOXIN_2"/>
    <property type="match status" value="1"/>
</dbReference>
<comment type="catalytic activity">
    <reaction evidence="1">
        <text>[glutaredoxin]-dithiol + a hydroperoxide = [glutaredoxin]-disulfide + an alcohol + H2O</text>
        <dbReference type="Rhea" id="RHEA:62624"/>
        <dbReference type="Rhea" id="RHEA-COMP:10729"/>
        <dbReference type="Rhea" id="RHEA-COMP:10730"/>
        <dbReference type="ChEBI" id="CHEBI:15377"/>
        <dbReference type="ChEBI" id="CHEBI:29950"/>
        <dbReference type="ChEBI" id="CHEBI:30879"/>
        <dbReference type="ChEBI" id="CHEBI:35924"/>
        <dbReference type="ChEBI" id="CHEBI:50058"/>
        <dbReference type="EC" id="1.11.1.25"/>
    </reaction>
</comment>
<dbReference type="Gene3D" id="3.40.30.10">
    <property type="entry name" value="Glutaredoxin"/>
    <property type="match status" value="1"/>
</dbReference>
<proteinExistence type="inferred from homology"/>
<dbReference type="Proteomes" id="UP001605036">
    <property type="component" value="Unassembled WGS sequence"/>
</dbReference>
<keyword evidence="4 9" id="KW-0575">Peroxidase</keyword>
<dbReference type="PANTHER" id="PTHR10430:SF8">
    <property type="entry name" value="PEROXIREDOXIN-2A-RELATED"/>
    <property type="match status" value="1"/>
</dbReference>
<dbReference type="CDD" id="cd03013">
    <property type="entry name" value="PRX5_like"/>
    <property type="match status" value="1"/>
</dbReference>
<evidence type="ECO:0000313" key="12">
    <source>
        <dbReference type="Proteomes" id="UP001605036"/>
    </source>
</evidence>
<evidence type="ECO:0000256" key="3">
    <source>
        <dbReference type="ARBA" id="ARBA00013016"/>
    </source>
</evidence>
<reference evidence="11 12" key="1">
    <citation type="submission" date="2024-09" db="EMBL/GenBank/DDBJ databases">
        <title>Chromosome-scale assembly of Riccia fluitans.</title>
        <authorList>
            <person name="Paukszto L."/>
            <person name="Sawicki J."/>
            <person name="Karawczyk K."/>
            <person name="Piernik-Szablinska J."/>
            <person name="Szczecinska M."/>
            <person name="Mazdziarz M."/>
        </authorList>
    </citation>
    <scope>NUCLEOTIDE SEQUENCE [LARGE SCALE GENOMIC DNA]</scope>
    <source>
        <strain evidence="11">Rf_01</strain>
        <tissue evidence="11">Aerial parts of the thallus</tissue>
    </source>
</reference>
<keyword evidence="7 9" id="KW-0676">Redox-active center</keyword>
<gene>
    <name evidence="11" type="ORF">R1flu_014763</name>
</gene>
<dbReference type="AlphaFoldDB" id="A0ABD1YH77"/>
<comment type="function">
    <text evidence="9">Thiol-specific peroxidase that catalyzes the reduction of hydrogen peroxide and organic hydroperoxides to water and alcohols, respectively. Plays a role in cell protection against oxidative stress by detoxifying peroxides.</text>
</comment>
<dbReference type="InterPro" id="IPR013766">
    <property type="entry name" value="Thioredoxin_domain"/>
</dbReference>
<dbReference type="InterPro" id="IPR037944">
    <property type="entry name" value="PRX5-like"/>
</dbReference>
<evidence type="ECO:0000313" key="11">
    <source>
        <dbReference type="EMBL" id="KAL2630077.1"/>
    </source>
</evidence>
<organism evidence="11 12">
    <name type="scientific">Riccia fluitans</name>
    <dbReference type="NCBI Taxonomy" id="41844"/>
    <lineage>
        <taxon>Eukaryota</taxon>
        <taxon>Viridiplantae</taxon>
        <taxon>Streptophyta</taxon>
        <taxon>Embryophyta</taxon>
        <taxon>Marchantiophyta</taxon>
        <taxon>Marchantiopsida</taxon>
        <taxon>Marchantiidae</taxon>
        <taxon>Marchantiales</taxon>
        <taxon>Ricciaceae</taxon>
        <taxon>Riccia</taxon>
    </lineage>
</organism>
<evidence type="ECO:0000256" key="1">
    <source>
        <dbReference type="ARBA" id="ARBA00001711"/>
    </source>
</evidence>
<evidence type="ECO:0000256" key="4">
    <source>
        <dbReference type="ARBA" id="ARBA00022559"/>
    </source>
</evidence>
<comment type="caution">
    <text evidence="11">The sequence shown here is derived from an EMBL/GenBank/DDBJ whole genome shotgun (WGS) entry which is preliminary data.</text>
</comment>
<keyword evidence="12" id="KW-1185">Reference proteome</keyword>
<dbReference type="EMBL" id="JBHFFA010000004">
    <property type="protein sequence ID" value="KAL2630077.1"/>
    <property type="molecule type" value="Genomic_DNA"/>
</dbReference>
<dbReference type="SUPFAM" id="SSF52833">
    <property type="entry name" value="Thioredoxin-like"/>
    <property type="match status" value="1"/>
</dbReference>
<accession>A0ABD1YH77</accession>
<evidence type="ECO:0000256" key="2">
    <source>
        <dbReference type="ARBA" id="ARBA00010505"/>
    </source>
</evidence>
<evidence type="ECO:0000256" key="8">
    <source>
        <dbReference type="PIRSR" id="PIRSR637944-1"/>
    </source>
</evidence>
<dbReference type="FunFam" id="3.40.30.10:FF:000020">
    <property type="entry name" value="Peroxiredoxin"/>
    <property type="match status" value="1"/>
</dbReference>
<dbReference type="PANTHER" id="PTHR10430">
    <property type="entry name" value="PEROXIREDOXIN"/>
    <property type="match status" value="1"/>
</dbReference>
<feature type="domain" description="Thioredoxin" evidence="10">
    <location>
        <begin position="1"/>
        <end position="166"/>
    </location>
</feature>
<dbReference type="Pfam" id="PF08534">
    <property type="entry name" value="Redoxin"/>
    <property type="match status" value="1"/>
</dbReference>